<name>A0ABU9IB27_9SPHN</name>
<dbReference type="InterPro" id="IPR045500">
    <property type="entry name" value="DUF6491"/>
</dbReference>
<proteinExistence type="predicted"/>
<dbReference type="RefSeq" id="WP_341672149.1">
    <property type="nucleotide sequence ID" value="NZ_JBBYHV010000001.1"/>
</dbReference>
<protein>
    <submittedName>
        <fullName evidence="2">DUF6491 family protein</fullName>
    </submittedName>
</protein>
<organism evidence="2 3">
    <name type="scientific">Aurantiacibacter gilvus</name>
    <dbReference type="NCBI Taxonomy" id="3139141"/>
    <lineage>
        <taxon>Bacteria</taxon>
        <taxon>Pseudomonadati</taxon>
        <taxon>Pseudomonadota</taxon>
        <taxon>Alphaproteobacteria</taxon>
        <taxon>Sphingomonadales</taxon>
        <taxon>Erythrobacteraceae</taxon>
        <taxon>Aurantiacibacter</taxon>
    </lineage>
</organism>
<evidence type="ECO:0000313" key="3">
    <source>
        <dbReference type="Proteomes" id="UP001497045"/>
    </source>
</evidence>
<sequence>MVRNIWVAPAVALGLLSAPAAAQDVADTAPAAERAEEARIPFLNYGAIRSWRADDRDTLYIQDRRRNWYRAELMAPAHELPYANAIGFDTGPIGHLDRFAVLVVEGRRIPLKSLVQVDSPPMNDEA</sequence>
<comment type="caution">
    <text evidence="2">The sequence shown here is derived from an EMBL/GenBank/DDBJ whole genome shotgun (WGS) entry which is preliminary data.</text>
</comment>
<keyword evidence="1" id="KW-0732">Signal</keyword>
<evidence type="ECO:0000313" key="2">
    <source>
        <dbReference type="EMBL" id="MEL1249616.1"/>
    </source>
</evidence>
<evidence type="ECO:0000256" key="1">
    <source>
        <dbReference type="SAM" id="SignalP"/>
    </source>
</evidence>
<dbReference type="Proteomes" id="UP001497045">
    <property type="component" value="Unassembled WGS sequence"/>
</dbReference>
<dbReference type="EMBL" id="JBBYHV010000001">
    <property type="protein sequence ID" value="MEL1249616.1"/>
    <property type="molecule type" value="Genomic_DNA"/>
</dbReference>
<keyword evidence="3" id="KW-1185">Reference proteome</keyword>
<feature type="chain" id="PRO_5046284362" evidence="1">
    <location>
        <begin position="23"/>
        <end position="126"/>
    </location>
</feature>
<dbReference type="Pfam" id="PF20101">
    <property type="entry name" value="DUF6491"/>
    <property type="match status" value="1"/>
</dbReference>
<gene>
    <name evidence="2" type="ORF">AAEO60_02915</name>
</gene>
<reference evidence="2 3" key="1">
    <citation type="submission" date="2024-04" db="EMBL/GenBank/DDBJ databases">
        <title>Aurantiacibacter sp. DGU6 16S ribosomal RNA gene Genome sequencing and assembly.</title>
        <authorList>
            <person name="Park S."/>
        </authorList>
    </citation>
    <scope>NUCLEOTIDE SEQUENCE [LARGE SCALE GENOMIC DNA]</scope>
    <source>
        <strain evidence="2 3">DGU6</strain>
    </source>
</reference>
<feature type="signal peptide" evidence="1">
    <location>
        <begin position="1"/>
        <end position="22"/>
    </location>
</feature>
<accession>A0ABU9IB27</accession>